<feature type="transmembrane region" description="Helical" evidence="2">
    <location>
        <begin position="289"/>
        <end position="311"/>
    </location>
</feature>
<proteinExistence type="predicted"/>
<dbReference type="InterPro" id="IPR021994">
    <property type="entry name" value="DUF3592"/>
</dbReference>
<evidence type="ECO:0000256" key="2">
    <source>
        <dbReference type="SAM" id="Phobius"/>
    </source>
</evidence>
<dbReference type="RefSeq" id="WP_193122426.1">
    <property type="nucleotide sequence ID" value="NZ_JADBGI010000011.1"/>
</dbReference>
<feature type="compositionally biased region" description="Basic and acidic residues" evidence="1">
    <location>
        <begin position="254"/>
        <end position="265"/>
    </location>
</feature>
<organism evidence="4 5">
    <name type="scientific">Nocardiopsis coralli</name>
    <dbReference type="NCBI Taxonomy" id="2772213"/>
    <lineage>
        <taxon>Bacteria</taxon>
        <taxon>Bacillati</taxon>
        <taxon>Actinomycetota</taxon>
        <taxon>Actinomycetes</taxon>
        <taxon>Streptosporangiales</taxon>
        <taxon>Nocardiopsidaceae</taxon>
        <taxon>Nocardiopsis</taxon>
    </lineage>
</organism>
<comment type="caution">
    <text evidence="4">The sequence shown here is derived from an EMBL/GenBank/DDBJ whole genome shotgun (WGS) entry which is preliminary data.</text>
</comment>
<feature type="transmembrane region" description="Helical" evidence="2">
    <location>
        <begin position="140"/>
        <end position="158"/>
    </location>
</feature>
<evidence type="ECO:0000313" key="5">
    <source>
        <dbReference type="Proteomes" id="UP000806528"/>
    </source>
</evidence>
<dbReference type="EMBL" id="JADBGI010000011">
    <property type="protein sequence ID" value="MBE2999801.1"/>
    <property type="molecule type" value="Genomic_DNA"/>
</dbReference>
<sequence length="312" mass="33353">MDNELLEMLALPTLAAAAVSVYAVRDLLRVRSRQEDADELRSRGVPVRGVVTRVHPLNRSPHGHPVTVRLHGADGARWEADDTSGLGGHLVREGTPVEAVHHPDDPGNVAVLRAARPGDGAFYPVNPHGRRPGGASYTHGLALLGGAAVFLLLFVLVGTGSAGFLPLLLPPFFAGLGVVLIVRAVQALRRAGQVPEHHTAGAEATVTDAWSRLSGGRNQIPTRVHQRVVRFVLPDGREIHRRDGSPGTRSPSRVGDRIPVRHAPDDPGDFTLLTPGPPRDRAWWAPKHILLGSGILLVSALAGLILLPALWF</sequence>
<accession>A0ABR9P7I3</accession>
<evidence type="ECO:0000259" key="3">
    <source>
        <dbReference type="Pfam" id="PF12158"/>
    </source>
</evidence>
<evidence type="ECO:0000313" key="4">
    <source>
        <dbReference type="EMBL" id="MBE2999801.1"/>
    </source>
</evidence>
<keyword evidence="2" id="KW-0472">Membrane</keyword>
<feature type="region of interest" description="Disordered" evidence="1">
    <location>
        <begin position="238"/>
        <end position="271"/>
    </location>
</feature>
<feature type="domain" description="DUF3592" evidence="3">
    <location>
        <begin position="203"/>
        <end position="275"/>
    </location>
</feature>
<evidence type="ECO:0000256" key="1">
    <source>
        <dbReference type="SAM" id="MobiDB-lite"/>
    </source>
</evidence>
<keyword evidence="5" id="KW-1185">Reference proteome</keyword>
<feature type="transmembrane region" description="Helical" evidence="2">
    <location>
        <begin position="164"/>
        <end position="185"/>
    </location>
</feature>
<dbReference type="Pfam" id="PF12158">
    <property type="entry name" value="DUF3592"/>
    <property type="match status" value="1"/>
</dbReference>
<gene>
    <name evidence="4" type="ORF">IDM40_13955</name>
</gene>
<protein>
    <submittedName>
        <fullName evidence="4">DUF3592 domain-containing protein</fullName>
    </submittedName>
</protein>
<feature type="transmembrane region" description="Helical" evidence="2">
    <location>
        <begin position="6"/>
        <end position="24"/>
    </location>
</feature>
<keyword evidence="2" id="KW-0812">Transmembrane</keyword>
<dbReference type="Proteomes" id="UP000806528">
    <property type="component" value="Unassembled WGS sequence"/>
</dbReference>
<name>A0ABR9P7I3_9ACTN</name>
<keyword evidence="2" id="KW-1133">Transmembrane helix</keyword>
<reference evidence="4 5" key="1">
    <citation type="submission" date="2020-09" db="EMBL/GenBank/DDBJ databases">
        <title>Diversity and distribution of actinomycetes associated with coral in the coast of Hainan.</title>
        <authorList>
            <person name="Li F."/>
        </authorList>
    </citation>
    <scope>NUCLEOTIDE SEQUENCE [LARGE SCALE GENOMIC DNA]</scope>
    <source>
        <strain evidence="4 5">HNM0947</strain>
    </source>
</reference>